<proteinExistence type="predicted"/>
<reference evidence="1 2" key="1">
    <citation type="submission" date="2018-05" db="EMBL/GenBank/DDBJ databases">
        <title>Evolution of GPA BGCs.</title>
        <authorList>
            <person name="Waglechner N."/>
            <person name="Wright G.D."/>
        </authorList>
    </citation>
    <scope>NUCLEOTIDE SEQUENCE [LARGE SCALE GENOMIC DNA]</scope>
    <source>
        <strain evidence="1 2">A82846</strain>
    </source>
</reference>
<evidence type="ECO:0000313" key="1">
    <source>
        <dbReference type="EMBL" id="RSM81977.1"/>
    </source>
</evidence>
<evidence type="ECO:0000313" key="2">
    <source>
        <dbReference type="Proteomes" id="UP000287547"/>
    </source>
</evidence>
<protein>
    <submittedName>
        <fullName evidence="1">Uncharacterized protein</fullName>
    </submittedName>
</protein>
<name>A0A428Z571_KIBAR</name>
<organism evidence="1 2">
    <name type="scientific">Kibdelosporangium aridum</name>
    <dbReference type="NCBI Taxonomy" id="2030"/>
    <lineage>
        <taxon>Bacteria</taxon>
        <taxon>Bacillati</taxon>
        <taxon>Actinomycetota</taxon>
        <taxon>Actinomycetes</taxon>
        <taxon>Pseudonocardiales</taxon>
        <taxon>Pseudonocardiaceae</taxon>
        <taxon>Kibdelosporangium</taxon>
    </lineage>
</organism>
<gene>
    <name evidence="1" type="ORF">DMH04_26920</name>
</gene>
<accession>A0A428Z571</accession>
<dbReference type="EMBL" id="QHKI01000024">
    <property type="protein sequence ID" value="RSM81977.1"/>
    <property type="molecule type" value="Genomic_DNA"/>
</dbReference>
<dbReference type="Proteomes" id="UP000287547">
    <property type="component" value="Unassembled WGS sequence"/>
</dbReference>
<dbReference type="AlphaFoldDB" id="A0A428Z571"/>
<sequence>MAGGKLGADVTGLLNTAKGCMNAVGVSQSTVKTLQGLLNTLRAATGSGFVEAMIRAIEIIIKWLETVINALTKFAEMLKGHAKAQQAIGDKQLQAPAFEAPKLPTEGVSGFLQAAQAQQKGAPSLSVVHYKGEHGEVAIGHVTGDAKATGEVTETGAEGKVEASGEFSFVQFGMPGTTLQFGNLEGSISASGGVDMFDGAHGKLGVGGAGYIFDFNTQQSIGNWGEVTFGTDLGVQGSAEVSGGILHDDKLVNFGAKTEFSAGLNVEGGAKVETGYGPIEFNGQLQWGPNGTIGFDTGIDKTGQTYFTPTFDINKSWGWVPSIDWDVKSDIDFGKAAEDAGSYIRNNVPIFTPTLPAGPQLTPELQEQMRHNNVGPPAGGIEDVFRFGGR</sequence>
<comment type="caution">
    <text evidence="1">The sequence shown here is derived from an EMBL/GenBank/DDBJ whole genome shotgun (WGS) entry which is preliminary data.</text>
</comment>